<dbReference type="Proteomes" id="UP000315295">
    <property type="component" value="Unassembled WGS sequence"/>
</dbReference>
<proteinExistence type="predicted"/>
<evidence type="ECO:0000313" key="3">
    <source>
        <dbReference type="Proteomes" id="UP000315295"/>
    </source>
</evidence>
<accession>A0A540KWC5</accession>
<reference evidence="2 3" key="1">
    <citation type="journal article" date="2019" name="G3 (Bethesda)">
        <title>Sequencing of a Wild Apple (Malus baccata) Genome Unravels the Differences Between Cultivated and Wild Apple Species Regarding Disease Resistance and Cold Tolerance.</title>
        <authorList>
            <person name="Chen X."/>
        </authorList>
    </citation>
    <scope>NUCLEOTIDE SEQUENCE [LARGE SCALE GENOMIC DNA]</scope>
    <source>
        <strain evidence="3">cv. Shandingzi</strain>
        <tissue evidence="2">Leaves</tissue>
    </source>
</reference>
<name>A0A540KWC5_MALBA</name>
<dbReference type="AlphaFoldDB" id="A0A540KWC5"/>
<feature type="compositionally biased region" description="Gly residues" evidence="1">
    <location>
        <begin position="1"/>
        <end position="15"/>
    </location>
</feature>
<feature type="region of interest" description="Disordered" evidence="1">
    <location>
        <begin position="1"/>
        <end position="27"/>
    </location>
</feature>
<protein>
    <submittedName>
        <fullName evidence="2">Uncharacterized protein</fullName>
    </submittedName>
</protein>
<dbReference type="EMBL" id="VIEB01000902">
    <property type="protein sequence ID" value="TQD78541.1"/>
    <property type="molecule type" value="Genomic_DNA"/>
</dbReference>
<sequence length="82" mass="8914">MQPLTGVGGGEGGRWVEGVRDGKHQGVVTPKTSVPSLVFTKDSHELLVFVAKRIHHQLMEEKKEALIHIFAGSIANQSRPST</sequence>
<evidence type="ECO:0000313" key="2">
    <source>
        <dbReference type="EMBL" id="TQD78541.1"/>
    </source>
</evidence>
<organism evidence="2 3">
    <name type="scientific">Malus baccata</name>
    <name type="common">Siberian crab apple</name>
    <name type="synonym">Pyrus baccata</name>
    <dbReference type="NCBI Taxonomy" id="106549"/>
    <lineage>
        <taxon>Eukaryota</taxon>
        <taxon>Viridiplantae</taxon>
        <taxon>Streptophyta</taxon>
        <taxon>Embryophyta</taxon>
        <taxon>Tracheophyta</taxon>
        <taxon>Spermatophyta</taxon>
        <taxon>Magnoliopsida</taxon>
        <taxon>eudicotyledons</taxon>
        <taxon>Gunneridae</taxon>
        <taxon>Pentapetalae</taxon>
        <taxon>rosids</taxon>
        <taxon>fabids</taxon>
        <taxon>Rosales</taxon>
        <taxon>Rosaceae</taxon>
        <taxon>Amygdaloideae</taxon>
        <taxon>Maleae</taxon>
        <taxon>Malus</taxon>
    </lineage>
</organism>
<keyword evidence="3" id="KW-1185">Reference proteome</keyword>
<gene>
    <name evidence="2" type="ORF">C1H46_035902</name>
</gene>
<evidence type="ECO:0000256" key="1">
    <source>
        <dbReference type="SAM" id="MobiDB-lite"/>
    </source>
</evidence>
<comment type="caution">
    <text evidence="2">The sequence shown here is derived from an EMBL/GenBank/DDBJ whole genome shotgun (WGS) entry which is preliminary data.</text>
</comment>